<sequence length="403" mass="43875">MWGLYLFAFFLPLEDIIGRVELGFLGGVKLLGVLIAGALVLKVLADTRGFGSLVKNILTPISLSAFLFIVWSLISVLWAPNPAWAFVRVSTYVGLFIVMQAVGLLKREHVKRMWELLLVGAALSVPLGFILPPPSEMLAASGRFTSGGQDPNDYANLIVVVLGVVFYGILTFRTEVRGRLWRFALLSSALVAMAAVPLSLSRTALINLLAIVLASFLLRRAVKSVIRLAVFVALTLVFVVLLFPGFTEQMVQRYSTLQELRQEETWAGRIDIWRAAVMVFTERPLTGVGAGNFAFVSPNYSYHAALIAATREDGGGGVAHNMFLSVLAETGVIGFLLFGTLLLSAYASAWRLIKRGENLGYGLLIGLIAYTIAGLTLTWEYVKVPYLLYGSLLALGVGGRKRA</sequence>
<feature type="transmembrane region" description="Helical" evidence="5">
    <location>
        <begin position="180"/>
        <end position="198"/>
    </location>
</feature>
<evidence type="ECO:0000259" key="6">
    <source>
        <dbReference type="Pfam" id="PF04932"/>
    </source>
</evidence>
<dbReference type="AlphaFoldDB" id="A0A430UKJ8"/>
<dbReference type="PANTHER" id="PTHR37422:SF13">
    <property type="entry name" value="LIPOPOLYSACCHARIDE BIOSYNTHESIS PROTEIN PA4999-RELATED"/>
    <property type="match status" value="1"/>
</dbReference>
<dbReference type="GO" id="GO:0016020">
    <property type="term" value="C:membrane"/>
    <property type="evidence" value="ECO:0007669"/>
    <property type="project" value="UniProtKB-SubCell"/>
</dbReference>
<feature type="transmembrane region" description="Helical" evidence="5">
    <location>
        <begin position="228"/>
        <end position="246"/>
    </location>
</feature>
<feature type="domain" description="O-antigen ligase-related" evidence="6">
    <location>
        <begin position="189"/>
        <end position="338"/>
    </location>
</feature>
<feature type="transmembrane region" description="Helical" evidence="5">
    <location>
        <begin position="20"/>
        <end position="45"/>
    </location>
</feature>
<feature type="transmembrane region" description="Helical" evidence="5">
    <location>
        <begin position="57"/>
        <end position="79"/>
    </location>
</feature>
<evidence type="ECO:0000256" key="3">
    <source>
        <dbReference type="ARBA" id="ARBA00022989"/>
    </source>
</evidence>
<feature type="transmembrane region" description="Helical" evidence="5">
    <location>
        <begin position="359"/>
        <end position="378"/>
    </location>
</feature>
<feature type="transmembrane region" description="Helical" evidence="5">
    <location>
        <begin position="154"/>
        <end position="173"/>
    </location>
</feature>
<dbReference type="InterPro" id="IPR051533">
    <property type="entry name" value="WaaL-like"/>
</dbReference>
<organism evidence="7 8">
    <name type="scientific">Thermus scotoductus</name>
    <dbReference type="NCBI Taxonomy" id="37636"/>
    <lineage>
        <taxon>Bacteria</taxon>
        <taxon>Thermotogati</taxon>
        <taxon>Deinococcota</taxon>
        <taxon>Deinococci</taxon>
        <taxon>Thermales</taxon>
        <taxon>Thermaceae</taxon>
        <taxon>Thermus</taxon>
    </lineage>
</organism>
<evidence type="ECO:0000313" key="8">
    <source>
        <dbReference type="Proteomes" id="UP000287173"/>
    </source>
</evidence>
<dbReference type="EMBL" id="PEMG01000475">
    <property type="protein sequence ID" value="RTI03823.1"/>
    <property type="molecule type" value="Genomic_DNA"/>
</dbReference>
<comment type="subcellular location">
    <subcellularLocation>
        <location evidence="1">Membrane</location>
        <topology evidence="1">Multi-pass membrane protein</topology>
    </subcellularLocation>
</comment>
<comment type="caution">
    <text evidence="7">The sequence shown here is derived from an EMBL/GenBank/DDBJ whole genome shotgun (WGS) entry which is preliminary data.</text>
</comment>
<keyword evidence="2 5" id="KW-0812">Transmembrane</keyword>
<dbReference type="Pfam" id="PF04932">
    <property type="entry name" value="Wzy_C"/>
    <property type="match status" value="1"/>
</dbReference>
<feature type="transmembrane region" description="Helical" evidence="5">
    <location>
        <begin position="322"/>
        <end position="347"/>
    </location>
</feature>
<dbReference type="RefSeq" id="WP_126218945.1">
    <property type="nucleotide sequence ID" value="NZ_PEMG01000475.1"/>
</dbReference>
<dbReference type="InterPro" id="IPR007016">
    <property type="entry name" value="O-antigen_ligase-rel_domated"/>
</dbReference>
<evidence type="ECO:0000256" key="5">
    <source>
        <dbReference type="SAM" id="Phobius"/>
    </source>
</evidence>
<evidence type="ECO:0000256" key="4">
    <source>
        <dbReference type="ARBA" id="ARBA00023136"/>
    </source>
</evidence>
<evidence type="ECO:0000313" key="7">
    <source>
        <dbReference type="EMBL" id="RTI03823.1"/>
    </source>
</evidence>
<evidence type="ECO:0000256" key="2">
    <source>
        <dbReference type="ARBA" id="ARBA00022692"/>
    </source>
</evidence>
<keyword evidence="4 5" id="KW-0472">Membrane</keyword>
<feature type="transmembrane region" description="Helical" evidence="5">
    <location>
        <begin position="116"/>
        <end position="134"/>
    </location>
</feature>
<protein>
    <recommendedName>
        <fullName evidence="6">O-antigen ligase-related domain-containing protein</fullName>
    </recommendedName>
</protein>
<reference evidence="7 8" key="1">
    <citation type="journal article" date="2019" name="Extremophiles">
        <title>Biogeography of thermophiles and predominance of Thermus scotoductus in domestic water heaters.</title>
        <authorList>
            <person name="Wilpiszeski R.L."/>
            <person name="Zhang Z."/>
            <person name="House C.H."/>
        </authorList>
    </citation>
    <scope>NUCLEOTIDE SEQUENCE [LARGE SCALE GENOMIC DNA]</scope>
    <source>
        <strain evidence="7 8">17_S17</strain>
    </source>
</reference>
<proteinExistence type="predicted"/>
<accession>A0A430UKJ8</accession>
<keyword evidence="3 5" id="KW-1133">Transmembrane helix</keyword>
<feature type="transmembrane region" description="Helical" evidence="5">
    <location>
        <begin position="204"/>
        <end position="221"/>
    </location>
</feature>
<dbReference type="PANTHER" id="PTHR37422">
    <property type="entry name" value="TEICHURONIC ACID BIOSYNTHESIS PROTEIN TUAE"/>
    <property type="match status" value="1"/>
</dbReference>
<evidence type="ECO:0000256" key="1">
    <source>
        <dbReference type="ARBA" id="ARBA00004141"/>
    </source>
</evidence>
<feature type="transmembrane region" description="Helical" evidence="5">
    <location>
        <begin position="85"/>
        <end position="104"/>
    </location>
</feature>
<gene>
    <name evidence="7" type="ORF">CSW30_14460</name>
</gene>
<name>A0A430UKJ8_THESC</name>
<dbReference type="Proteomes" id="UP000287173">
    <property type="component" value="Unassembled WGS sequence"/>
</dbReference>